<evidence type="ECO:0000313" key="1">
    <source>
        <dbReference type="EMBL" id="CAI6345040.1"/>
    </source>
</evidence>
<keyword evidence="2" id="KW-1185">Reference proteome</keyword>
<dbReference type="AlphaFoldDB" id="A0AAV0VN92"/>
<sequence length="73" mass="8267">MNSQKITNLWAVYGYYGGRKRVNLDHRARPCNPRLCGHIGSISLATTEIPVERMIDDDKPGKLQRDGHGFLQT</sequence>
<proteinExistence type="predicted"/>
<gene>
    <name evidence="1" type="ORF">MEUPH1_LOCUS2101</name>
</gene>
<dbReference type="EMBL" id="CARXXK010000001">
    <property type="protein sequence ID" value="CAI6345040.1"/>
    <property type="molecule type" value="Genomic_DNA"/>
</dbReference>
<protein>
    <submittedName>
        <fullName evidence="1">Uncharacterized protein</fullName>
    </submittedName>
</protein>
<accession>A0AAV0VN92</accession>
<name>A0AAV0VN92_9HEMI</name>
<comment type="caution">
    <text evidence="1">The sequence shown here is derived from an EMBL/GenBank/DDBJ whole genome shotgun (WGS) entry which is preliminary data.</text>
</comment>
<organism evidence="1 2">
    <name type="scientific">Macrosiphum euphorbiae</name>
    <name type="common">potato aphid</name>
    <dbReference type="NCBI Taxonomy" id="13131"/>
    <lineage>
        <taxon>Eukaryota</taxon>
        <taxon>Metazoa</taxon>
        <taxon>Ecdysozoa</taxon>
        <taxon>Arthropoda</taxon>
        <taxon>Hexapoda</taxon>
        <taxon>Insecta</taxon>
        <taxon>Pterygota</taxon>
        <taxon>Neoptera</taxon>
        <taxon>Paraneoptera</taxon>
        <taxon>Hemiptera</taxon>
        <taxon>Sternorrhyncha</taxon>
        <taxon>Aphidomorpha</taxon>
        <taxon>Aphidoidea</taxon>
        <taxon>Aphididae</taxon>
        <taxon>Macrosiphini</taxon>
        <taxon>Macrosiphum</taxon>
    </lineage>
</organism>
<dbReference type="Proteomes" id="UP001160148">
    <property type="component" value="Unassembled WGS sequence"/>
</dbReference>
<evidence type="ECO:0000313" key="2">
    <source>
        <dbReference type="Proteomes" id="UP001160148"/>
    </source>
</evidence>
<reference evidence="1 2" key="1">
    <citation type="submission" date="2023-01" db="EMBL/GenBank/DDBJ databases">
        <authorList>
            <person name="Whitehead M."/>
        </authorList>
    </citation>
    <scope>NUCLEOTIDE SEQUENCE [LARGE SCALE GENOMIC DNA]</scope>
</reference>